<feature type="domain" description="BHLH" evidence="6">
    <location>
        <begin position="171"/>
        <end position="221"/>
    </location>
</feature>
<comment type="caution">
    <text evidence="7">The sequence shown here is derived from an EMBL/GenBank/DDBJ whole genome shotgun (WGS) entry which is preliminary data.</text>
</comment>
<feature type="compositionally biased region" description="Polar residues" evidence="5">
    <location>
        <begin position="73"/>
        <end position="88"/>
    </location>
</feature>
<keyword evidence="4" id="KW-0539">Nucleus</keyword>
<dbReference type="Proteomes" id="UP000091857">
    <property type="component" value="Chromosome 6"/>
</dbReference>
<dbReference type="InterPro" id="IPR011598">
    <property type="entry name" value="bHLH_dom"/>
</dbReference>
<protein>
    <recommendedName>
        <fullName evidence="6">BHLH domain-containing protein</fullName>
    </recommendedName>
</protein>
<feature type="region of interest" description="Disordered" evidence="5">
    <location>
        <begin position="56"/>
        <end position="157"/>
    </location>
</feature>
<dbReference type="PROSITE" id="PS50888">
    <property type="entry name" value="BHLH"/>
    <property type="match status" value="1"/>
</dbReference>
<dbReference type="SUPFAM" id="SSF47459">
    <property type="entry name" value="HLH, helix-loop-helix DNA-binding domain"/>
    <property type="match status" value="1"/>
</dbReference>
<evidence type="ECO:0000313" key="8">
    <source>
        <dbReference type="Proteomes" id="UP000091857"/>
    </source>
</evidence>
<keyword evidence="8" id="KW-1185">Reference proteome</keyword>
<accession>A0A2C9VQ78</accession>
<dbReference type="SMR" id="A0A2C9VQ78"/>
<dbReference type="OMA" id="QCRPNQA"/>
<dbReference type="Gramene" id="Manes.06G125100.1.v8.1">
    <property type="protein sequence ID" value="Manes.06G125100.1.v8.1.CDS"/>
    <property type="gene ID" value="Manes.06G125100.v8.1"/>
</dbReference>
<feature type="compositionally biased region" description="Polar residues" evidence="5">
    <location>
        <begin position="113"/>
        <end position="122"/>
    </location>
</feature>
<dbReference type="InterPro" id="IPR024097">
    <property type="entry name" value="bHLH_ZIP_TF"/>
</dbReference>
<evidence type="ECO:0000313" key="7">
    <source>
        <dbReference type="EMBL" id="OAY48021.1"/>
    </source>
</evidence>
<comment type="subcellular location">
    <subcellularLocation>
        <location evidence="1">Nucleus</location>
    </subcellularLocation>
</comment>
<reference evidence="8" key="1">
    <citation type="journal article" date="2016" name="Nat. Biotechnol.">
        <title>Sequencing wild and cultivated cassava and related species reveals extensive interspecific hybridization and genetic diversity.</title>
        <authorList>
            <person name="Bredeson J.V."/>
            <person name="Lyons J.B."/>
            <person name="Prochnik S.E."/>
            <person name="Wu G.A."/>
            <person name="Ha C.M."/>
            <person name="Edsinger-Gonzales E."/>
            <person name="Grimwood J."/>
            <person name="Schmutz J."/>
            <person name="Rabbi I.Y."/>
            <person name="Egesi C."/>
            <person name="Nauluvula P."/>
            <person name="Lebot V."/>
            <person name="Ndunguru J."/>
            <person name="Mkamilo G."/>
            <person name="Bart R.S."/>
            <person name="Setter T.L."/>
            <person name="Gleadow R.M."/>
            <person name="Kulakow P."/>
            <person name="Ferguson M.E."/>
            <person name="Rounsley S."/>
            <person name="Rokhsar D.S."/>
        </authorList>
    </citation>
    <scope>NUCLEOTIDE SEQUENCE [LARGE SCALE GENOMIC DNA]</scope>
    <source>
        <strain evidence="8">cv. AM560-2</strain>
    </source>
</reference>
<dbReference type="EMBL" id="CM004392">
    <property type="protein sequence ID" value="OAY48021.1"/>
    <property type="molecule type" value="Genomic_DNA"/>
</dbReference>
<dbReference type="GO" id="GO:0003700">
    <property type="term" value="F:DNA-binding transcription factor activity"/>
    <property type="evidence" value="ECO:0000318"/>
    <property type="project" value="GO_Central"/>
</dbReference>
<keyword evidence="3" id="KW-0804">Transcription</keyword>
<dbReference type="SMART" id="SM00353">
    <property type="entry name" value="HLH"/>
    <property type="match status" value="1"/>
</dbReference>
<name>A0A2C9VQ78_MANES</name>
<evidence type="ECO:0000259" key="6">
    <source>
        <dbReference type="PROSITE" id="PS50888"/>
    </source>
</evidence>
<dbReference type="STRING" id="3983.A0A2C9VQ78"/>
<proteinExistence type="predicted"/>
<dbReference type="Gene3D" id="4.10.280.10">
    <property type="entry name" value="Helix-loop-helix DNA-binding domain"/>
    <property type="match status" value="1"/>
</dbReference>
<dbReference type="GO" id="GO:0046983">
    <property type="term" value="F:protein dimerization activity"/>
    <property type="evidence" value="ECO:0007669"/>
    <property type="project" value="InterPro"/>
</dbReference>
<organism evidence="7 8">
    <name type="scientific">Manihot esculenta</name>
    <name type="common">Cassava</name>
    <name type="synonym">Jatropha manihot</name>
    <dbReference type="NCBI Taxonomy" id="3983"/>
    <lineage>
        <taxon>Eukaryota</taxon>
        <taxon>Viridiplantae</taxon>
        <taxon>Streptophyta</taxon>
        <taxon>Embryophyta</taxon>
        <taxon>Tracheophyta</taxon>
        <taxon>Spermatophyta</taxon>
        <taxon>Magnoliopsida</taxon>
        <taxon>eudicotyledons</taxon>
        <taxon>Gunneridae</taxon>
        <taxon>Pentapetalae</taxon>
        <taxon>rosids</taxon>
        <taxon>fabids</taxon>
        <taxon>Malpighiales</taxon>
        <taxon>Euphorbiaceae</taxon>
        <taxon>Crotonoideae</taxon>
        <taxon>Manihoteae</taxon>
        <taxon>Manihot</taxon>
    </lineage>
</organism>
<dbReference type="Pfam" id="PF00010">
    <property type="entry name" value="HLH"/>
    <property type="match status" value="1"/>
</dbReference>
<dbReference type="OrthoDB" id="1928604at2759"/>
<dbReference type="GO" id="GO:0005634">
    <property type="term" value="C:nucleus"/>
    <property type="evidence" value="ECO:0000318"/>
    <property type="project" value="GO_Central"/>
</dbReference>
<evidence type="ECO:0000256" key="3">
    <source>
        <dbReference type="ARBA" id="ARBA00023163"/>
    </source>
</evidence>
<gene>
    <name evidence="7" type="ORF">MANES_06G125100v8</name>
</gene>
<evidence type="ECO:0000256" key="2">
    <source>
        <dbReference type="ARBA" id="ARBA00023015"/>
    </source>
</evidence>
<evidence type="ECO:0000256" key="1">
    <source>
        <dbReference type="ARBA" id="ARBA00004123"/>
    </source>
</evidence>
<dbReference type="PANTHER" id="PTHR12565">
    <property type="entry name" value="STEROL REGULATORY ELEMENT-BINDING PROTEIN"/>
    <property type="match status" value="1"/>
</dbReference>
<evidence type="ECO:0000256" key="5">
    <source>
        <dbReference type="SAM" id="MobiDB-lite"/>
    </source>
</evidence>
<dbReference type="InterPro" id="IPR036638">
    <property type="entry name" value="HLH_DNA-bd_sf"/>
</dbReference>
<sequence>MAAFSNQNHHFHLDSPFLPNTPINLPGFMEGNISTNCFSQFYPPELPLQTPLDVRLQDTNPLDHSSVLGLSDNEPSVTKKQSTDNSTVVDKLESGEQVIQKLPPADKKRKHANGSSSNSAQSKDARDGRRKKQKKCNISEMKDEGKRPKAVKKVSEEPSTGYIHVRARRGQATDSHSLAERVRREKISERMKILQQLVPGCDKVTGKALMLDEIINYVQSLQNQVEFLSMKLASFNPLLHDFGLNLDALMVRPLEGLSSLSSSPSRMQQCNTTRPTDFVDAATATTATSTFATANNYPLIDNSSAALLQEQSPSDFIHQDSGSLLWDVDEQRQKFLNPSGFSNKLCSFQ</sequence>
<keyword evidence="2" id="KW-0805">Transcription regulation</keyword>
<dbReference type="FunFam" id="4.10.280.10:FF:000002">
    <property type="entry name" value="Basic helix-loop-helix transcription factor"/>
    <property type="match status" value="1"/>
</dbReference>
<evidence type="ECO:0000256" key="4">
    <source>
        <dbReference type="ARBA" id="ARBA00023242"/>
    </source>
</evidence>
<dbReference type="PANTHER" id="PTHR12565:SF431">
    <property type="entry name" value="TRANSCRIPTION FACTOR BHLH137"/>
    <property type="match status" value="1"/>
</dbReference>
<dbReference type="AlphaFoldDB" id="A0A2C9VQ78"/>
<dbReference type="CDD" id="cd18919">
    <property type="entry name" value="bHLH_AtBPE_like"/>
    <property type="match status" value="1"/>
</dbReference>